<accession>A0AAF0XH03</accession>
<feature type="domain" description="YTH" evidence="3">
    <location>
        <begin position="427"/>
        <end position="564"/>
    </location>
</feature>
<sequence length="678" mass="73657">MATVCAPAEKAADLMQKLSLDPQAKTENSQSPKKPIVDSGNVPNGQIQSSDRSLTPLLPDPMDPTMWYANGYAPYYYGGYDGTGNGWDDYSNYLKPDGVDMSHGVYGGYGYAPYGPYSPAGTPVPTLGHDGQLYAAQQYQYPASYFQPAAAPAKGDISTAAPADQPILSIETPSGKSNGIANGGGVKGNKGSTALKPTYQNSSYMSSSYNANNSNGTGVFPGGVPASGYVYDASRSSVPWFDGSLYSNGKTGPLSSTSLNQYTSNGNGVPVSKNRNARPHHQFTGYNNPRPLSGLNSGNGYVNRMYSNKLYNQNGISYRSGFYGSNVFDSRTMESGWFSVDNKYKPRGRGNGSANYGNGNVDGLNELNRGPRAKSFKNQKGAVPAAVAVNGQDNLVTGTNGSTEDSRVDKENGQYNRADFPITYADAKFFIIKSYSEDDVHKSVKYNVWSSTQNGNKKLDAAYHEAQQNSGHCPVFLLFSVNTSGQFLGVAEMSGPVDFDKNLEYWQQDKWVGCFPVKWHIVKDVPNSVLKHITLENNENKPVTNSRDTQEVKLEQGLQLLKIFQDYTSERTLLDDFDFYEERQKRIQDRKSKQQLIQKQLVEGKPTDEATKEGSNVEVTTEKSVDVPSNLTKSSTRSVFAIGDAKVENVAAVEAQEVSKPVTVTAKELVSNGVANGC</sequence>
<comment type="function">
    <text evidence="1">Specifically recognizes and binds N6-methyladenosine (m6A)-containing RNAs, and regulates mRNA stability. M6A is a modification present at internal sites of mRNAs and some non-coding RNAs and plays a role in mRNA stability and processing.</text>
</comment>
<evidence type="ECO:0000313" key="5">
    <source>
        <dbReference type="Proteomes" id="UP000077755"/>
    </source>
</evidence>
<keyword evidence="5" id="KW-1185">Reference proteome</keyword>
<feature type="compositionally biased region" description="Polar residues" evidence="2">
    <location>
        <begin position="171"/>
        <end position="180"/>
    </location>
</feature>
<dbReference type="PROSITE" id="PS50882">
    <property type="entry name" value="YTH"/>
    <property type="match status" value="1"/>
</dbReference>
<gene>
    <name evidence="4" type="ORF">DCAR_0727327</name>
</gene>
<feature type="compositionally biased region" description="Polar residues" evidence="2">
    <location>
        <begin position="256"/>
        <end position="267"/>
    </location>
</feature>
<dbReference type="Proteomes" id="UP000077755">
    <property type="component" value="Chromosome 7"/>
</dbReference>
<evidence type="ECO:0000313" key="4">
    <source>
        <dbReference type="EMBL" id="WOH07893.1"/>
    </source>
</evidence>
<feature type="region of interest" description="Disordered" evidence="2">
    <location>
        <begin position="347"/>
        <end position="379"/>
    </location>
</feature>
<reference evidence="4" key="2">
    <citation type="submission" date="2022-03" db="EMBL/GenBank/DDBJ databases">
        <title>Draft title - Genomic analysis of global carrot germplasm unveils the trajectory of domestication and the origin of high carotenoid orange carrot.</title>
        <authorList>
            <person name="Iorizzo M."/>
            <person name="Ellison S."/>
            <person name="Senalik D."/>
            <person name="Macko-Podgorni A."/>
            <person name="Grzebelus D."/>
            <person name="Bostan H."/>
            <person name="Rolling W."/>
            <person name="Curaba J."/>
            <person name="Simon P."/>
        </authorList>
    </citation>
    <scope>NUCLEOTIDE SEQUENCE</scope>
    <source>
        <tissue evidence="4">Leaf</tissue>
    </source>
</reference>
<keyword evidence="1" id="KW-0694">RNA-binding</keyword>
<feature type="region of interest" description="Disordered" evidence="2">
    <location>
        <begin position="170"/>
        <end position="194"/>
    </location>
</feature>
<organism evidence="4 5">
    <name type="scientific">Daucus carota subsp. sativus</name>
    <name type="common">Carrot</name>
    <dbReference type="NCBI Taxonomy" id="79200"/>
    <lineage>
        <taxon>Eukaryota</taxon>
        <taxon>Viridiplantae</taxon>
        <taxon>Streptophyta</taxon>
        <taxon>Embryophyta</taxon>
        <taxon>Tracheophyta</taxon>
        <taxon>Spermatophyta</taxon>
        <taxon>Magnoliopsida</taxon>
        <taxon>eudicotyledons</taxon>
        <taxon>Gunneridae</taxon>
        <taxon>Pentapetalae</taxon>
        <taxon>asterids</taxon>
        <taxon>campanulids</taxon>
        <taxon>Apiales</taxon>
        <taxon>Apiaceae</taxon>
        <taxon>Apioideae</taxon>
        <taxon>Scandiceae</taxon>
        <taxon>Daucinae</taxon>
        <taxon>Daucus</taxon>
        <taxon>Daucus sect. Daucus</taxon>
    </lineage>
</organism>
<proteinExistence type="inferred from homology"/>
<feature type="region of interest" description="Disordered" evidence="2">
    <location>
        <begin position="19"/>
        <end position="59"/>
    </location>
</feature>
<dbReference type="PANTHER" id="PTHR12357">
    <property type="entry name" value="YTH YT521-B HOMOLOGY DOMAIN-CONTAINING"/>
    <property type="match status" value="1"/>
</dbReference>
<feature type="compositionally biased region" description="Polar residues" evidence="2">
    <location>
        <begin position="41"/>
        <end position="53"/>
    </location>
</feature>
<dbReference type="Pfam" id="PF04146">
    <property type="entry name" value="YTH"/>
    <property type="match status" value="1"/>
</dbReference>
<dbReference type="CDD" id="cd21134">
    <property type="entry name" value="YTH"/>
    <property type="match status" value="1"/>
</dbReference>
<dbReference type="EMBL" id="CP093349">
    <property type="protein sequence ID" value="WOH07893.1"/>
    <property type="molecule type" value="Genomic_DNA"/>
</dbReference>
<dbReference type="GO" id="GO:0005737">
    <property type="term" value="C:cytoplasm"/>
    <property type="evidence" value="ECO:0007669"/>
    <property type="project" value="TreeGrafter"/>
</dbReference>
<evidence type="ECO:0000259" key="3">
    <source>
        <dbReference type="PROSITE" id="PS50882"/>
    </source>
</evidence>
<dbReference type="KEGG" id="dcr:108196074"/>
<dbReference type="GO" id="GO:0003729">
    <property type="term" value="F:mRNA binding"/>
    <property type="evidence" value="ECO:0007669"/>
    <property type="project" value="UniProtKB-UniRule"/>
</dbReference>
<name>A0AAF0XH03_DAUCS</name>
<feature type="region of interest" description="Disordered" evidence="2">
    <location>
        <begin position="256"/>
        <end position="295"/>
    </location>
</feature>
<evidence type="ECO:0000256" key="2">
    <source>
        <dbReference type="SAM" id="MobiDB-lite"/>
    </source>
</evidence>
<dbReference type="PANTHER" id="PTHR12357:SF99">
    <property type="entry name" value="YTH DOMAIN-CONTAINING PROTEIN ECT2-RELATED"/>
    <property type="match status" value="1"/>
</dbReference>
<dbReference type="GO" id="GO:0061157">
    <property type="term" value="P:mRNA destabilization"/>
    <property type="evidence" value="ECO:0007669"/>
    <property type="project" value="TreeGrafter"/>
</dbReference>
<dbReference type="InterPro" id="IPR007275">
    <property type="entry name" value="YTH_domain"/>
</dbReference>
<reference evidence="4" key="1">
    <citation type="journal article" date="2016" name="Nat. Genet.">
        <title>A high-quality carrot genome assembly provides new insights into carotenoid accumulation and asterid genome evolution.</title>
        <authorList>
            <person name="Iorizzo M."/>
            <person name="Ellison S."/>
            <person name="Senalik D."/>
            <person name="Zeng P."/>
            <person name="Satapoomin P."/>
            <person name="Huang J."/>
            <person name="Bowman M."/>
            <person name="Iovene M."/>
            <person name="Sanseverino W."/>
            <person name="Cavagnaro P."/>
            <person name="Yildiz M."/>
            <person name="Macko-Podgorni A."/>
            <person name="Moranska E."/>
            <person name="Grzebelus E."/>
            <person name="Grzebelus D."/>
            <person name="Ashrafi H."/>
            <person name="Zheng Z."/>
            <person name="Cheng S."/>
            <person name="Spooner D."/>
            <person name="Van Deynze A."/>
            <person name="Simon P."/>
        </authorList>
    </citation>
    <scope>NUCLEOTIDE SEQUENCE</scope>
    <source>
        <tissue evidence="4">Leaf</tissue>
    </source>
</reference>
<dbReference type="Gene3D" id="3.10.590.10">
    <property type="entry name" value="ph1033 like domains"/>
    <property type="match status" value="1"/>
</dbReference>
<comment type="similarity">
    <text evidence="1">Belongs to the YTHDF family.</text>
</comment>
<dbReference type="GO" id="GO:1990247">
    <property type="term" value="F:N6-methyladenosine-containing RNA reader activity"/>
    <property type="evidence" value="ECO:0007669"/>
    <property type="project" value="UniProtKB-UniRule"/>
</dbReference>
<evidence type="ECO:0000256" key="1">
    <source>
        <dbReference type="RuleBase" id="RU369095"/>
    </source>
</evidence>
<dbReference type="AlphaFoldDB" id="A0AAF0XH03"/>
<dbReference type="InterPro" id="IPR045168">
    <property type="entry name" value="YTH_prot"/>
</dbReference>
<protein>
    <recommendedName>
        <fullName evidence="1">YTH domain-containing family protein</fullName>
    </recommendedName>
</protein>